<comment type="caution">
    <text evidence="1">The sequence shown here is derived from an EMBL/GenBank/DDBJ whole genome shotgun (WGS) entry which is preliminary data.</text>
</comment>
<accession>A0ABV1U2B1</accession>
<dbReference type="SUPFAM" id="SSF53335">
    <property type="entry name" value="S-adenosyl-L-methionine-dependent methyltransferases"/>
    <property type="match status" value="1"/>
</dbReference>
<evidence type="ECO:0000313" key="2">
    <source>
        <dbReference type="Proteomes" id="UP001470023"/>
    </source>
</evidence>
<dbReference type="EMBL" id="JBEPAZ010000005">
    <property type="protein sequence ID" value="MER6427840.1"/>
    <property type="molecule type" value="Genomic_DNA"/>
</dbReference>
<dbReference type="Gene3D" id="3.40.50.150">
    <property type="entry name" value="Vaccinia Virus protein VP39"/>
    <property type="match status" value="1"/>
</dbReference>
<organism evidence="1 2">
    <name type="scientific">Streptomyces sp. 900105245</name>
    <dbReference type="NCBI Taxonomy" id="3154379"/>
    <lineage>
        <taxon>Bacteria</taxon>
        <taxon>Bacillati</taxon>
        <taxon>Actinomycetota</taxon>
        <taxon>Actinomycetes</taxon>
        <taxon>Kitasatosporales</taxon>
        <taxon>Streptomycetaceae</taxon>
        <taxon>Streptomyces</taxon>
    </lineage>
</organism>
<dbReference type="InterPro" id="IPR029063">
    <property type="entry name" value="SAM-dependent_MTases_sf"/>
</dbReference>
<proteinExistence type="predicted"/>
<reference evidence="1 2" key="1">
    <citation type="submission" date="2024-06" db="EMBL/GenBank/DDBJ databases">
        <title>The Natural Products Discovery Center: Release of the First 8490 Sequenced Strains for Exploring Actinobacteria Biosynthetic Diversity.</title>
        <authorList>
            <person name="Kalkreuter E."/>
            <person name="Kautsar S.A."/>
            <person name="Yang D."/>
            <person name="Bader C.D."/>
            <person name="Teijaro C.N."/>
            <person name="Fluegel L."/>
            <person name="Davis C.M."/>
            <person name="Simpson J.R."/>
            <person name="Lauterbach L."/>
            <person name="Steele A.D."/>
            <person name="Gui C."/>
            <person name="Meng S."/>
            <person name="Li G."/>
            <person name="Viehrig K."/>
            <person name="Ye F."/>
            <person name="Su P."/>
            <person name="Kiefer A.F."/>
            <person name="Nichols A."/>
            <person name="Cepeda A.J."/>
            <person name="Yan W."/>
            <person name="Fan B."/>
            <person name="Jiang Y."/>
            <person name="Adhikari A."/>
            <person name="Zheng C.-J."/>
            <person name="Schuster L."/>
            <person name="Cowan T.M."/>
            <person name="Smanski M.J."/>
            <person name="Chevrette M.G."/>
            <person name="De Carvalho L.P.S."/>
            <person name="Shen B."/>
        </authorList>
    </citation>
    <scope>NUCLEOTIDE SEQUENCE [LARGE SCALE GENOMIC DNA]</scope>
    <source>
        <strain evidence="1 2">NPDC001166</strain>
    </source>
</reference>
<sequence>MFSTDPAAAFAHSAAALRPGGRVALLCAAEPEGYQWLSALATLHDLLPTAGFGKPGAPGMFSPAAAGAAAALLREAGLRNVRGKHVTAYSSRLAAHRHRARRRLISEARRERRRFPQTGRRRVIVAPGPVGSAWAVPP</sequence>
<gene>
    <name evidence="1" type="ORF">ABT272_08840</name>
</gene>
<dbReference type="Proteomes" id="UP001470023">
    <property type="component" value="Unassembled WGS sequence"/>
</dbReference>
<name>A0ABV1U2B1_9ACTN</name>
<dbReference type="RefSeq" id="WP_352063213.1">
    <property type="nucleotide sequence ID" value="NZ_JBEPAZ010000005.1"/>
</dbReference>
<protein>
    <recommendedName>
        <fullName evidence="3">Methyltransferase</fullName>
    </recommendedName>
</protein>
<evidence type="ECO:0008006" key="3">
    <source>
        <dbReference type="Google" id="ProtNLM"/>
    </source>
</evidence>
<evidence type="ECO:0000313" key="1">
    <source>
        <dbReference type="EMBL" id="MER6427840.1"/>
    </source>
</evidence>
<keyword evidence="2" id="KW-1185">Reference proteome</keyword>